<feature type="region of interest" description="Disordered" evidence="6">
    <location>
        <begin position="416"/>
        <end position="449"/>
    </location>
</feature>
<comment type="subcellular location">
    <subcellularLocation>
        <location evidence="1">Cell membrane</location>
        <topology evidence="1">Multi-pass membrane protein</topology>
    </subcellularLocation>
</comment>
<feature type="region of interest" description="Disordered" evidence="6">
    <location>
        <begin position="71"/>
        <end position="94"/>
    </location>
</feature>
<feature type="transmembrane region" description="Helical" evidence="7">
    <location>
        <begin position="206"/>
        <end position="227"/>
    </location>
</feature>
<dbReference type="NCBIfam" id="TIGR00765">
    <property type="entry name" value="yihY_not_rbn"/>
    <property type="match status" value="1"/>
</dbReference>
<feature type="transmembrane region" description="Helical" evidence="7">
    <location>
        <begin position="239"/>
        <end position="258"/>
    </location>
</feature>
<reference evidence="8 9" key="1">
    <citation type="submission" date="2022-01" db="EMBL/GenBank/DDBJ databases">
        <title>Desulfofustis limnae sp. nov., a novel mesophilic sulfate-reducing bacterium isolated from marsh soil.</title>
        <authorList>
            <person name="Watanabe M."/>
            <person name="Takahashi A."/>
            <person name="Kojima H."/>
            <person name="Fukui M."/>
        </authorList>
    </citation>
    <scope>NUCLEOTIDE SEQUENCE [LARGE SCALE GENOMIC DNA]</scope>
    <source>
        <strain evidence="8 9">PPLL</strain>
    </source>
</reference>
<dbReference type="Pfam" id="PF03631">
    <property type="entry name" value="Virul_fac_BrkB"/>
    <property type="match status" value="1"/>
</dbReference>
<keyword evidence="9" id="KW-1185">Reference proteome</keyword>
<proteinExistence type="predicted"/>
<protein>
    <submittedName>
        <fullName evidence="8">Uncharacterized protein</fullName>
    </submittedName>
</protein>
<keyword evidence="2" id="KW-1003">Cell membrane</keyword>
<feature type="compositionally biased region" description="Basic and acidic residues" evidence="6">
    <location>
        <begin position="74"/>
        <end position="94"/>
    </location>
</feature>
<gene>
    <name evidence="8" type="ORF">DPPLL_07750</name>
</gene>
<keyword evidence="3 7" id="KW-0812">Transmembrane</keyword>
<feature type="transmembrane region" description="Helical" evidence="7">
    <location>
        <begin position="164"/>
        <end position="186"/>
    </location>
</feature>
<organism evidence="8 9">
    <name type="scientific">Desulfofustis limnaeus</name>
    <dbReference type="NCBI Taxonomy" id="2740163"/>
    <lineage>
        <taxon>Bacteria</taxon>
        <taxon>Pseudomonadati</taxon>
        <taxon>Thermodesulfobacteriota</taxon>
        <taxon>Desulfobulbia</taxon>
        <taxon>Desulfobulbales</taxon>
        <taxon>Desulfocapsaceae</taxon>
        <taxon>Desulfofustis</taxon>
    </lineage>
</organism>
<dbReference type="InterPro" id="IPR017039">
    <property type="entry name" value="Virul_fac_BrkB"/>
</dbReference>
<dbReference type="EMBL" id="AP025516">
    <property type="protein sequence ID" value="BDD86410.1"/>
    <property type="molecule type" value="Genomic_DNA"/>
</dbReference>
<feature type="transmembrane region" description="Helical" evidence="7">
    <location>
        <begin position="278"/>
        <end position="299"/>
    </location>
</feature>
<feature type="transmembrane region" description="Helical" evidence="7">
    <location>
        <begin position="119"/>
        <end position="138"/>
    </location>
</feature>
<sequence>MHTLVRIALIVFREMEANHLTLRTSALTYALILSMVPLLAMSTAVVKGLGGGDQLRQIVHSYIDTLEQAAPADDDGHADSFPEPTRHLADQPEETSARLTDHLRAAADRVFDYVDRTSFATLGTVGILGVFLSVILVLSQIETAMNTIWHVADSRSPLRKIADYLTLMVLLPIAINIALAAGTMLTSETLNVHLDRFIPVAWLQSLLLRGVPILFLTAALYVAYIFFPNTKVKTLPTLVGALFAGTLWFTTQNLFISLQIGVANYNAIYGSFATIPLFLVWIYFGWLFILIGAEMAYAIHHRSTYRLVRQPDVPKMQLSAAFDSYATIADRFNRHQGTTLDDLVAAHPCYPPNLLAVVVDLLINGGLLHHSRETDELMPSLPPAASSHQCIIDAILGTRHTDSPGGRASDRLVAILRNQSSKDHVAKPEQTVGETQPGNEVDTTPPSSS</sequence>
<accession>A0ABM7W663</accession>
<evidence type="ECO:0000256" key="5">
    <source>
        <dbReference type="ARBA" id="ARBA00023136"/>
    </source>
</evidence>
<keyword evidence="4 7" id="KW-1133">Transmembrane helix</keyword>
<evidence type="ECO:0000313" key="8">
    <source>
        <dbReference type="EMBL" id="BDD86410.1"/>
    </source>
</evidence>
<evidence type="ECO:0000313" key="9">
    <source>
        <dbReference type="Proteomes" id="UP000830055"/>
    </source>
</evidence>
<feature type="transmembrane region" description="Helical" evidence="7">
    <location>
        <begin position="20"/>
        <end position="40"/>
    </location>
</feature>
<evidence type="ECO:0000256" key="4">
    <source>
        <dbReference type="ARBA" id="ARBA00022989"/>
    </source>
</evidence>
<name>A0ABM7W663_9BACT</name>
<dbReference type="Proteomes" id="UP000830055">
    <property type="component" value="Chromosome"/>
</dbReference>
<evidence type="ECO:0000256" key="1">
    <source>
        <dbReference type="ARBA" id="ARBA00004651"/>
    </source>
</evidence>
<evidence type="ECO:0000256" key="7">
    <source>
        <dbReference type="SAM" id="Phobius"/>
    </source>
</evidence>
<evidence type="ECO:0000256" key="3">
    <source>
        <dbReference type="ARBA" id="ARBA00022692"/>
    </source>
</evidence>
<evidence type="ECO:0000256" key="2">
    <source>
        <dbReference type="ARBA" id="ARBA00022475"/>
    </source>
</evidence>
<evidence type="ECO:0000256" key="6">
    <source>
        <dbReference type="SAM" id="MobiDB-lite"/>
    </source>
</evidence>
<dbReference type="PANTHER" id="PTHR30213">
    <property type="entry name" value="INNER MEMBRANE PROTEIN YHJD"/>
    <property type="match status" value="1"/>
</dbReference>
<feature type="compositionally biased region" description="Polar residues" evidence="6">
    <location>
        <begin position="432"/>
        <end position="449"/>
    </location>
</feature>
<keyword evidence="5 7" id="KW-0472">Membrane</keyword>
<dbReference type="PANTHER" id="PTHR30213:SF0">
    <property type="entry name" value="UPF0761 MEMBRANE PROTEIN YIHY"/>
    <property type="match status" value="1"/>
</dbReference>